<evidence type="ECO:0000259" key="2">
    <source>
        <dbReference type="Pfam" id="PF00345"/>
    </source>
</evidence>
<dbReference type="GO" id="GO:0030288">
    <property type="term" value="C:outer membrane-bounded periplasmic space"/>
    <property type="evidence" value="ECO:0007669"/>
    <property type="project" value="InterPro"/>
</dbReference>
<comment type="caution">
    <text evidence="3">The sequence shown here is derived from an EMBL/GenBank/DDBJ whole genome shotgun (WGS) entry which is preliminary data.</text>
</comment>
<evidence type="ECO:0000313" key="4">
    <source>
        <dbReference type="Proteomes" id="UP000027451"/>
    </source>
</evidence>
<dbReference type="RefSeq" id="WP_034472900.1">
    <property type="nucleotide sequence ID" value="NZ_CP084283.1"/>
</dbReference>
<dbReference type="InterPro" id="IPR050643">
    <property type="entry name" value="Periplasmic_pilus_chap"/>
</dbReference>
<evidence type="ECO:0000256" key="1">
    <source>
        <dbReference type="SAM" id="SignalP"/>
    </source>
</evidence>
<accession>A0A656QGT2</accession>
<dbReference type="InterPro" id="IPR008962">
    <property type="entry name" value="PapD-like_sf"/>
</dbReference>
<proteinExistence type="predicted"/>
<dbReference type="Proteomes" id="UP000027451">
    <property type="component" value="Unassembled WGS sequence"/>
</dbReference>
<dbReference type="InterPro" id="IPR013783">
    <property type="entry name" value="Ig-like_fold"/>
</dbReference>
<organism evidence="3 4">
    <name type="scientific">Caballeronia zhejiangensis</name>
    <dbReference type="NCBI Taxonomy" id="871203"/>
    <lineage>
        <taxon>Bacteria</taxon>
        <taxon>Pseudomonadati</taxon>
        <taxon>Pseudomonadota</taxon>
        <taxon>Betaproteobacteria</taxon>
        <taxon>Burkholderiales</taxon>
        <taxon>Burkholderiaceae</taxon>
        <taxon>Caballeronia</taxon>
    </lineage>
</organism>
<keyword evidence="1" id="KW-0732">Signal</keyword>
<dbReference type="GO" id="GO:0071555">
    <property type="term" value="P:cell wall organization"/>
    <property type="evidence" value="ECO:0007669"/>
    <property type="project" value="InterPro"/>
</dbReference>
<gene>
    <name evidence="3" type="ORF">BG60_11340</name>
</gene>
<sequence>MPTLLPRVCAVFLFLQCSATLAASLQISPVTIQLTAAENGKVINLSNGGDEPIHAQVRAFVWDQADEQDKLTPTREIVASPPIAEVAAGGQQVIRVIRASMEPLQQERAYRLLIDELPPEGATAGANVQFRFRYSVPLFISPAGEAGKPKLQWSIVERNGKPFLLVSNSGAIHAQLSAVSLKNGGADIPISAGLLGYVLPGRVRAWALPAAASALRGKPADVAATVNGSAVTERLGESGGP</sequence>
<dbReference type="InterPro" id="IPR016147">
    <property type="entry name" value="Pili_assmbl_chaperone_N"/>
</dbReference>
<evidence type="ECO:0000313" key="3">
    <source>
        <dbReference type="EMBL" id="KDR28241.1"/>
    </source>
</evidence>
<protein>
    <submittedName>
        <fullName evidence="3">Pilus assembly protein PapD</fullName>
    </submittedName>
</protein>
<dbReference type="Pfam" id="PF00345">
    <property type="entry name" value="PapD_N"/>
    <property type="match status" value="1"/>
</dbReference>
<dbReference type="SUPFAM" id="SSF49354">
    <property type="entry name" value="PapD-like"/>
    <property type="match status" value="1"/>
</dbReference>
<dbReference type="PANTHER" id="PTHR30251:SF4">
    <property type="entry name" value="SLR1668 PROTEIN"/>
    <property type="match status" value="1"/>
</dbReference>
<dbReference type="PANTHER" id="PTHR30251">
    <property type="entry name" value="PILUS ASSEMBLY CHAPERONE"/>
    <property type="match status" value="1"/>
</dbReference>
<dbReference type="EMBL" id="JFHD01000019">
    <property type="protein sequence ID" value="KDR28241.1"/>
    <property type="molecule type" value="Genomic_DNA"/>
</dbReference>
<reference evidence="3 4" key="1">
    <citation type="submission" date="2014-03" db="EMBL/GenBank/DDBJ databases">
        <title>Draft Genome Sequences of Four Burkholderia Strains.</title>
        <authorList>
            <person name="Liu X.Y."/>
            <person name="Li C.X."/>
            <person name="Xu J.H."/>
        </authorList>
    </citation>
    <scope>NUCLEOTIDE SEQUENCE [LARGE SCALE GENOMIC DNA]</scope>
    <source>
        <strain evidence="3 4">OP-1</strain>
    </source>
</reference>
<keyword evidence="4" id="KW-1185">Reference proteome</keyword>
<dbReference type="AlphaFoldDB" id="A0A656QGT2"/>
<feature type="domain" description="Pili assembly chaperone N-terminal" evidence="2">
    <location>
        <begin position="25"/>
        <end position="144"/>
    </location>
</feature>
<dbReference type="Gene3D" id="2.60.40.10">
    <property type="entry name" value="Immunoglobulins"/>
    <property type="match status" value="2"/>
</dbReference>
<feature type="chain" id="PRO_5024807222" evidence="1">
    <location>
        <begin position="23"/>
        <end position="241"/>
    </location>
</feature>
<feature type="signal peptide" evidence="1">
    <location>
        <begin position="1"/>
        <end position="22"/>
    </location>
</feature>
<name>A0A656QGT2_9BURK</name>